<comment type="subcellular location">
    <subcellularLocation>
        <location evidence="3">Endomembrane system</location>
        <topology evidence="3">Single-pass type IV membrane protein</topology>
    </subcellularLocation>
</comment>
<dbReference type="EMBL" id="AAGW02017821">
    <property type="status" value="NOT_ANNOTATED_CDS"/>
    <property type="molecule type" value="Genomic_DNA"/>
</dbReference>
<dbReference type="STRING" id="9986.ENSOCUP00000042317"/>
<reference evidence="5 6" key="1">
    <citation type="journal article" date="2011" name="Nature">
        <title>A high-resolution map of human evolutionary constraint using 29 mammals.</title>
        <authorList>
            <person name="Lindblad-Toh K."/>
            <person name="Garber M."/>
            <person name="Zuk O."/>
            <person name="Lin M.F."/>
            <person name="Parker B.J."/>
            <person name="Washietl S."/>
            <person name="Kheradpour P."/>
            <person name="Ernst J."/>
            <person name="Jordan G."/>
            <person name="Mauceli E."/>
            <person name="Ward L.D."/>
            <person name="Lowe C.B."/>
            <person name="Holloway A.K."/>
            <person name="Clamp M."/>
            <person name="Gnerre S."/>
            <person name="Alfoldi J."/>
            <person name="Beal K."/>
            <person name="Chang J."/>
            <person name="Clawson H."/>
            <person name="Cuff J."/>
            <person name="Di Palma F."/>
            <person name="Fitzgerald S."/>
            <person name="Flicek P."/>
            <person name="Guttman M."/>
            <person name="Hubisz M.J."/>
            <person name="Jaffe D.B."/>
            <person name="Jungreis I."/>
            <person name="Kent W.J."/>
            <person name="Kostka D."/>
            <person name="Lara M."/>
            <person name="Martins A.L."/>
            <person name="Massingham T."/>
            <person name="Moltke I."/>
            <person name="Raney B.J."/>
            <person name="Rasmussen M.D."/>
            <person name="Robinson J."/>
            <person name="Stark A."/>
            <person name="Vilella A.J."/>
            <person name="Wen J."/>
            <person name="Xie X."/>
            <person name="Zody M.C."/>
            <person name="Baldwin J."/>
            <person name="Bloom T."/>
            <person name="Chin C.W."/>
            <person name="Heiman D."/>
            <person name="Nicol R."/>
            <person name="Nusbaum C."/>
            <person name="Young S."/>
            <person name="Wilkinson J."/>
            <person name="Worley K.C."/>
            <person name="Kovar C.L."/>
            <person name="Muzny D.M."/>
            <person name="Gibbs R.A."/>
            <person name="Cree A."/>
            <person name="Dihn H.H."/>
            <person name="Fowler G."/>
            <person name="Jhangiani S."/>
            <person name="Joshi V."/>
            <person name="Lee S."/>
            <person name="Lewis L.R."/>
            <person name="Nazareth L.V."/>
            <person name="Okwuonu G."/>
            <person name="Santibanez J."/>
            <person name="Warren W.C."/>
            <person name="Mardis E.R."/>
            <person name="Weinstock G.M."/>
            <person name="Wilson R.K."/>
            <person name="Delehaunty K."/>
            <person name="Dooling D."/>
            <person name="Fronik C."/>
            <person name="Fulton L."/>
            <person name="Fulton B."/>
            <person name="Graves T."/>
            <person name="Minx P."/>
            <person name="Sodergren E."/>
            <person name="Birney E."/>
            <person name="Margulies E.H."/>
            <person name="Herrero J."/>
            <person name="Green E.D."/>
            <person name="Haussler D."/>
            <person name="Siepel A."/>
            <person name="Goldman N."/>
            <person name="Pollard K.S."/>
            <person name="Pedersen J.S."/>
            <person name="Lander E.S."/>
            <person name="Kellis M."/>
        </authorList>
    </citation>
    <scope>NUCLEOTIDE SEQUENCE [LARGE SCALE GENOMIC DNA]</scope>
    <source>
        <strain evidence="5 6">Thorbecke inbred</strain>
    </source>
</reference>
<feature type="domain" description="Syntaxin 6/10/61 N-terminal" evidence="4">
    <location>
        <begin position="11"/>
        <end position="61"/>
    </location>
</feature>
<dbReference type="AlphaFoldDB" id="A0A5F9D7V6"/>
<organism evidence="5 6">
    <name type="scientific">Oryctolagus cuniculus</name>
    <name type="common">Rabbit</name>
    <dbReference type="NCBI Taxonomy" id="9986"/>
    <lineage>
        <taxon>Eukaryota</taxon>
        <taxon>Metazoa</taxon>
        <taxon>Chordata</taxon>
        <taxon>Craniata</taxon>
        <taxon>Vertebrata</taxon>
        <taxon>Euteleostomi</taxon>
        <taxon>Mammalia</taxon>
        <taxon>Eutheria</taxon>
        <taxon>Euarchontoglires</taxon>
        <taxon>Glires</taxon>
        <taxon>Lagomorpha</taxon>
        <taxon>Leporidae</taxon>
        <taxon>Oryctolagus</taxon>
    </lineage>
</organism>
<keyword evidence="6" id="KW-1185">Reference proteome</keyword>
<keyword evidence="2" id="KW-0175">Coiled coil</keyword>
<evidence type="ECO:0000313" key="5">
    <source>
        <dbReference type="Ensembl" id="ENSOCUP00000042317.1"/>
    </source>
</evidence>
<accession>A0A5F9D7V6</accession>
<dbReference type="Proteomes" id="UP000001811">
    <property type="component" value="Chromosome 12"/>
</dbReference>
<dbReference type="InterPro" id="IPR010989">
    <property type="entry name" value="SNARE"/>
</dbReference>
<dbReference type="Ensembl" id="ENSOCUT00000063509.1">
    <property type="protein sequence ID" value="ENSOCUP00000042317.1"/>
    <property type="gene ID" value="ENSOCUG00000036658.1"/>
</dbReference>
<dbReference type="Bgee" id="ENSOCUG00000036658">
    <property type="expression patterns" value="Expressed in smooth muscle tissue and 5 other cell types or tissues"/>
</dbReference>
<dbReference type="GO" id="GO:0012505">
    <property type="term" value="C:endomembrane system"/>
    <property type="evidence" value="ECO:0007669"/>
    <property type="project" value="UniProtKB-SubCell"/>
</dbReference>
<evidence type="ECO:0000256" key="2">
    <source>
        <dbReference type="ARBA" id="ARBA00023054"/>
    </source>
</evidence>
<dbReference type="GO" id="GO:0015031">
    <property type="term" value="P:protein transport"/>
    <property type="evidence" value="ECO:0007669"/>
    <property type="project" value="UniProtKB-KW"/>
</dbReference>
<evidence type="ECO:0000313" key="6">
    <source>
        <dbReference type="Proteomes" id="UP000001811"/>
    </source>
</evidence>
<dbReference type="Gene3D" id="1.20.58.90">
    <property type="match status" value="1"/>
</dbReference>
<evidence type="ECO:0000256" key="3">
    <source>
        <dbReference type="ARBA" id="ARBA00046280"/>
    </source>
</evidence>
<dbReference type="GeneTree" id="ENSGT00940000157639"/>
<dbReference type="SUPFAM" id="SSF47661">
    <property type="entry name" value="t-snare proteins"/>
    <property type="match status" value="1"/>
</dbReference>
<dbReference type="GO" id="GO:0048193">
    <property type="term" value="P:Golgi vesicle transport"/>
    <property type="evidence" value="ECO:0007669"/>
    <property type="project" value="InterPro"/>
</dbReference>
<sequence>MLHKQELSLWDPSFVVKGEVQKAVNVAQGLFQRWIELLQAPSKATRKEIDWATSELRHKLRRRVGLRRPRQDNKHSCSKS</sequence>
<dbReference type="InParanoid" id="A0A5F9D7V6"/>
<dbReference type="GO" id="GO:0016020">
    <property type="term" value="C:membrane"/>
    <property type="evidence" value="ECO:0007669"/>
    <property type="project" value="InterPro"/>
</dbReference>
<dbReference type="InterPro" id="IPR015260">
    <property type="entry name" value="Syntaxin-6/10/61_N"/>
</dbReference>
<evidence type="ECO:0000259" key="4">
    <source>
        <dbReference type="Pfam" id="PF09177"/>
    </source>
</evidence>
<dbReference type="SMR" id="A0A5F9D7V6"/>
<protein>
    <recommendedName>
        <fullName evidence="4">Syntaxin 6/10/61 N-terminal domain-containing protein</fullName>
    </recommendedName>
</protein>
<reference evidence="5" key="3">
    <citation type="submission" date="2025-09" db="UniProtKB">
        <authorList>
            <consortium name="Ensembl"/>
        </authorList>
    </citation>
    <scope>IDENTIFICATION</scope>
    <source>
        <strain evidence="5">Thorbecke</strain>
    </source>
</reference>
<reference evidence="5" key="2">
    <citation type="submission" date="2025-08" db="UniProtKB">
        <authorList>
            <consortium name="Ensembl"/>
        </authorList>
    </citation>
    <scope>IDENTIFICATION</scope>
    <source>
        <strain evidence="5">Thorbecke</strain>
    </source>
</reference>
<evidence type="ECO:0000256" key="1">
    <source>
        <dbReference type="ARBA" id="ARBA00022927"/>
    </source>
</evidence>
<name>A0A5F9D7V6_RABIT</name>
<keyword evidence="1" id="KW-0653">Protein transport</keyword>
<dbReference type="Pfam" id="PF09177">
    <property type="entry name" value="STX6_10_61_N"/>
    <property type="match status" value="1"/>
</dbReference>
<proteinExistence type="predicted"/>
<keyword evidence="1" id="KW-0813">Transport</keyword>